<comment type="caution">
    <text evidence="2">The sequence shown here is derived from an EMBL/GenBank/DDBJ whole genome shotgun (WGS) entry which is preliminary data.</text>
</comment>
<keyword evidence="2" id="KW-0223">Dioxygenase</keyword>
<dbReference type="PANTHER" id="PTHR36503:SF2">
    <property type="entry name" value="BLR2408 PROTEIN"/>
    <property type="match status" value="1"/>
</dbReference>
<feature type="domain" description="VOC" evidence="1">
    <location>
        <begin position="6"/>
        <end position="130"/>
    </location>
</feature>
<proteinExistence type="predicted"/>
<organism evidence="2 3">
    <name type="scientific">Paenibacillus segetis</name>
    <dbReference type="NCBI Taxonomy" id="1325360"/>
    <lineage>
        <taxon>Bacteria</taxon>
        <taxon>Bacillati</taxon>
        <taxon>Bacillota</taxon>
        <taxon>Bacilli</taxon>
        <taxon>Bacillales</taxon>
        <taxon>Paenibacillaceae</taxon>
        <taxon>Paenibacillus</taxon>
    </lineage>
</organism>
<gene>
    <name evidence="2" type="ORF">GCM10008013_42620</name>
</gene>
<reference evidence="3" key="1">
    <citation type="journal article" date="2019" name="Int. J. Syst. Evol. Microbiol.">
        <title>The Global Catalogue of Microorganisms (GCM) 10K type strain sequencing project: providing services to taxonomists for standard genome sequencing and annotation.</title>
        <authorList>
            <consortium name="The Broad Institute Genomics Platform"/>
            <consortium name="The Broad Institute Genome Sequencing Center for Infectious Disease"/>
            <person name="Wu L."/>
            <person name="Ma J."/>
        </authorList>
    </citation>
    <scope>NUCLEOTIDE SEQUENCE [LARGE SCALE GENOMIC DNA]</scope>
    <source>
        <strain evidence="3">CGMCC 1.12769</strain>
    </source>
</reference>
<protein>
    <submittedName>
        <fullName evidence="2">Extradiol dioxygenase</fullName>
    </submittedName>
</protein>
<dbReference type="InterPro" id="IPR004360">
    <property type="entry name" value="Glyas_Fos-R_dOase_dom"/>
</dbReference>
<dbReference type="EMBL" id="BMFT01000004">
    <property type="protein sequence ID" value="GGH36006.1"/>
    <property type="molecule type" value="Genomic_DNA"/>
</dbReference>
<dbReference type="InterPro" id="IPR037523">
    <property type="entry name" value="VOC_core"/>
</dbReference>
<name>A0ABQ1YRV9_9BACL</name>
<dbReference type="GO" id="GO:0051213">
    <property type="term" value="F:dioxygenase activity"/>
    <property type="evidence" value="ECO:0007669"/>
    <property type="project" value="UniProtKB-KW"/>
</dbReference>
<accession>A0ABQ1YRV9</accession>
<dbReference type="Pfam" id="PF00903">
    <property type="entry name" value="Glyoxalase"/>
    <property type="match status" value="1"/>
</dbReference>
<sequence>MGFQPSMTFINLPVKDLKQAIDFFTQLGFSFNPQFTDDNATCMIINDNTFAMLLVESYFKNFTNKEIVDATKSTEVLVSLLADSKEQVNEIVNKALTAGGSPSSDPKDLGFMYQWGFQDPDGHIWELSYMDPSYVQQG</sequence>
<evidence type="ECO:0000313" key="2">
    <source>
        <dbReference type="EMBL" id="GGH36006.1"/>
    </source>
</evidence>
<dbReference type="Gene3D" id="3.10.180.10">
    <property type="entry name" value="2,3-Dihydroxybiphenyl 1,2-Dioxygenase, domain 1"/>
    <property type="match status" value="1"/>
</dbReference>
<dbReference type="PANTHER" id="PTHR36503">
    <property type="entry name" value="BLR2520 PROTEIN"/>
    <property type="match status" value="1"/>
</dbReference>
<keyword evidence="3" id="KW-1185">Reference proteome</keyword>
<dbReference type="InterPro" id="IPR029068">
    <property type="entry name" value="Glyas_Bleomycin-R_OHBP_Dase"/>
</dbReference>
<dbReference type="PROSITE" id="PS51819">
    <property type="entry name" value="VOC"/>
    <property type="match status" value="1"/>
</dbReference>
<evidence type="ECO:0000313" key="3">
    <source>
        <dbReference type="Proteomes" id="UP000659344"/>
    </source>
</evidence>
<dbReference type="SUPFAM" id="SSF54593">
    <property type="entry name" value="Glyoxalase/Bleomycin resistance protein/Dihydroxybiphenyl dioxygenase"/>
    <property type="match status" value="1"/>
</dbReference>
<dbReference type="Proteomes" id="UP000659344">
    <property type="component" value="Unassembled WGS sequence"/>
</dbReference>
<evidence type="ECO:0000259" key="1">
    <source>
        <dbReference type="PROSITE" id="PS51819"/>
    </source>
</evidence>
<dbReference type="RefSeq" id="WP_188541905.1">
    <property type="nucleotide sequence ID" value="NZ_BMFT01000004.1"/>
</dbReference>
<keyword evidence="2" id="KW-0560">Oxidoreductase</keyword>